<dbReference type="GO" id="GO:0003955">
    <property type="term" value="F:NAD(P)H dehydrogenase (quinone) activity"/>
    <property type="evidence" value="ECO:0007669"/>
    <property type="project" value="TreeGrafter"/>
</dbReference>
<dbReference type="GO" id="GO:0019646">
    <property type="term" value="P:aerobic electron transport chain"/>
    <property type="evidence" value="ECO:0007669"/>
    <property type="project" value="TreeGrafter"/>
</dbReference>
<keyword evidence="7" id="KW-1185">Reference proteome</keyword>
<organism evidence="6 7">
    <name type="scientific">Craterilacuibacter sinensis</name>
    <dbReference type="NCBI Taxonomy" id="2686017"/>
    <lineage>
        <taxon>Bacteria</taxon>
        <taxon>Pseudomonadati</taxon>
        <taxon>Pseudomonadota</taxon>
        <taxon>Betaproteobacteria</taxon>
        <taxon>Neisseriales</taxon>
        <taxon>Neisseriaceae</taxon>
        <taxon>Craterilacuibacter</taxon>
    </lineage>
</organism>
<keyword evidence="2" id="KW-0285">Flavoprotein</keyword>
<dbReference type="InterPro" id="IPR036188">
    <property type="entry name" value="FAD/NAD-bd_sf"/>
</dbReference>
<dbReference type="AlphaFoldDB" id="A0A845BPB8"/>
<dbReference type="InterPro" id="IPR051169">
    <property type="entry name" value="NADH-Q_oxidoreductase"/>
</dbReference>
<evidence type="ECO:0000256" key="4">
    <source>
        <dbReference type="ARBA" id="ARBA00023002"/>
    </source>
</evidence>
<comment type="cofactor">
    <cofactor evidence="1">
        <name>FAD</name>
        <dbReference type="ChEBI" id="CHEBI:57692"/>
    </cofactor>
</comment>
<reference evidence="6 7" key="1">
    <citation type="submission" date="2019-12" db="EMBL/GenBank/DDBJ databases">
        <title>Neisseriaceae gen. nov. sp. Genome sequencing and assembly.</title>
        <authorList>
            <person name="Liu Z."/>
            <person name="Li A."/>
        </authorList>
    </citation>
    <scope>NUCLEOTIDE SEQUENCE [LARGE SCALE GENOMIC DNA]</scope>
    <source>
        <strain evidence="6 7">B2N2-7</strain>
    </source>
</reference>
<protein>
    <submittedName>
        <fullName evidence="6">FAD-dependent oxidoreductase</fullName>
    </submittedName>
</protein>
<dbReference type="PANTHER" id="PTHR42913:SF9">
    <property type="entry name" value="SLR1591 PROTEIN"/>
    <property type="match status" value="1"/>
</dbReference>
<dbReference type="EMBL" id="WSSB01000007">
    <property type="protein sequence ID" value="MXR37094.1"/>
    <property type="molecule type" value="Genomic_DNA"/>
</dbReference>
<evidence type="ECO:0000256" key="3">
    <source>
        <dbReference type="ARBA" id="ARBA00022827"/>
    </source>
</evidence>
<dbReference type="InterPro" id="IPR023753">
    <property type="entry name" value="FAD/NAD-binding_dom"/>
</dbReference>
<evidence type="ECO:0000256" key="1">
    <source>
        <dbReference type="ARBA" id="ARBA00001974"/>
    </source>
</evidence>
<name>A0A845BPB8_9NEIS</name>
<comment type="caution">
    <text evidence="6">The sequence shown here is derived from an EMBL/GenBank/DDBJ whole genome shotgun (WGS) entry which is preliminary data.</text>
</comment>
<proteinExistence type="predicted"/>
<dbReference type="SUPFAM" id="SSF51905">
    <property type="entry name" value="FAD/NAD(P)-binding domain"/>
    <property type="match status" value="2"/>
</dbReference>
<dbReference type="Proteomes" id="UP000467214">
    <property type="component" value="Unassembled WGS sequence"/>
</dbReference>
<feature type="domain" description="FAD/NAD(P)-binding" evidence="5">
    <location>
        <begin position="26"/>
        <end position="280"/>
    </location>
</feature>
<evidence type="ECO:0000313" key="6">
    <source>
        <dbReference type="EMBL" id="MXR37094.1"/>
    </source>
</evidence>
<gene>
    <name evidence="6" type="ORF">GQF02_08930</name>
</gene>
<dbReference type="NCBIfam" id="TIGR03169">
    <property type="entry name" value="Nterm_to_SelD"/>
    <property type="match status" value="1"/>
</dbReference>
<dbReference type="PANTHER" id="PTHR42913">
    <property type="entry name" value="APOPTOSIS-INDUCING FACTOR 1"/>
    <property type="match status" value="1"/>
</dbReference>
<dbReference type="InterPro" id="IPR017584">
    <property type="entry name" value="Pyridine_nucleo_diS_OxRdtase_N"/>
</dbReference>
<keyword evidence="3" id="KW-0274">FAD</keyword>
<accession>A0A845BPB8</accession>
<sequence length="359" mass="38164">MKKLLLTGGGHSHLFVLEALIRQPRPDVEITLLTRDVLAPYSGMLPGFVAGAYTREEIHIDLAPLCLAAGVRLIHDTATALDLAKRTLHTSKLALEFDLLSLDIGSSPKLNAVPGAADHACGVKPIDGFIRCLQQLDARPGPEQIVVAGAGAAGVELALALALRYPAKHITLISRSRLLKRHPARAAHLAKQALQAAGVSWREGEAINAVSAGMLQLASGLALPFDSLFWASGSSAQAWPQAAGLACDASGFVQVDAALRSTSHPCVFAGGDIASQTGHVHDKAGVYAVRHGAILAHNLLAALDSQPLLHYTPQSSYLSLLVSGSQCAIGVYKGFSFKGAWVWKLKDYIDRGFMRRFQR</sequence>
<dbReference type="Pfam" id="PF07992">
    <property type="entry name" value="Pyr_redox_2"/>
    <property type="match status" value="1"/>
</dbReference>
<evidence type="ECO:0000259" key="5">
    <source>
        <dbReference type="Pfam" id="PF07992"/>
    </source>
</evidence>
<evidence type="ECO:0000313" key="7">
    <source>
        <dbReference type="Proteomes" id="UP000467214"/>
    </source>
</evidence>
<keyword evidence="4" id="KW-0560">Oxidoreductase</keyword>
<evidence type="ECO:0000256" key="2">
    <source>
        <dbReference type="ARBA" id="ARBA00022630"/>
    </source>
</evidence>
<dbReference type="RefSeq" id="WP_160796489.1">
    <property type="nucleotide sequence ID" value="NZ_WSSB01000007.1"/>
</dbReference>
<dbReference type="Gene3D" id="3.50.50.100">
    <property type="match status" value="1"/>
</dbReference>